<dbReference type="PROSITE" id="PS00194">
    <property type="entry name" value="THIOREDOXIN_1"/>
    <property type="match status" value="1"/>
</dbReference>
<accession>A0ABY6LHE2</accession>
<comment type="catalytic activity">
    <reaction evidence="1">
        <text>Catalyzes the rearrangement of -S-S- bonds in proteins.</text>
        <dbReference type="EC" id="5.3.4.1"/>
    </reaction>
</comment>
<evidence type="ECO:0000256" key="9">
    <source>
        <dbReference type="ARBA" id="ARBA00023235"/>
    </source>
</evidence>
<dbReference type="PRINTS" id="PR00421">
    <property type="entry name" value="THIOREDOXIN"/>
</dbReference>
<evidence type="ECO:0000256" key="6">
    <source>
        <dbReference type="ARBA" id="ARBA00022737"/>
    </source>
</evidence>
<evidence type="ECO:0000256" key="1">
    <source>
        <dbReference type="ARBA" id="ARBA00001182"/>
    </source>
</evidence>
<feature type="domain" description="Thioredoxin" evidence="12">
    <location>
        <begin position="125"/>
        <end position="253"/>
    </location>
</feature>
<dbReference type="PANTHER" id="PTHR18929:SF132">
    <property type="entry name" value="PROTEIN DISULFIDE-ISOMERASE A3"/>
    <property type="match status" value="1"/>
</dbReference>
<dbReference type="PROSITE" id="PS51352">
    <property type="entry name" value="THIOREDOXIN_2"/>
    <property type="match status" value="1"/>
</dbReference>
<evidence type="ECO:0000256" key="8">
    <source>
        <dbReference type="ARBA" id="ARBA00023157"/>
    </source>
</evidence>
<comment type="similarity">
    <text evidence="3 11">Belongs to the protein disulfide isomerase family.</text>
</comment>
<dbReference type="Pfam" id="PF00085">
    <property type="entry name" value="Thioredoxin"/>
    <property type="match status" value="1"/>
</dbReference>
<evidence type="ECO:0000256" key="4">
    <source>
        <dbReference type="ARBA" id="ARBA00012723"/>
    </source>
</evidence>
<dbReference type="EMBL" id="CP092880">
    <property type="protein sequence ID" value="UYV80089.1"/>
    <property type="molecule type" value="Genomic_DNA"/>
</dbReference>
<dbReference type="InterPro" id="IPR005788">
    <property type="entry name" value="PDI_thioredoxin-like_dom"/>
</dbReference>
<evidence type="ECO:0000256" key="7">
    <source>
        <dbReference type="ARBA" id="ARBA00022824"/>
    </source>
</evidence>
<keyword evidence="5" id="KW-0732">Signal</keyword>
<evidence type="ECO:0000256" key="2">
    <source>
        <dbReference type="ARBA" id="ARBA00004319"/>
    </source>
</evidence>
<evidence type="ECO:0000256" key="10">
    <source>
        <dbReference type="ARBA" id="ARBA00023284"/>
    </source>
</evidence>
<evidence type="ECO:0000256" key="5">
    <source>
        <dbReference type="ARBA" id="ARBA00022729"/>
    </source>
</evidence>
<dbReference type="Proteomes" id="UP001235939">
    <property type="component" value="Chromosome 18"/>
</dbReference>
<evidence type="ECO:0000313" key="14">
    <source>
        <dbReference type="Proteomes" id="UP001235939"/>
    </source>
</evidence>
<sequence>MTALADWRSTSAPPTMAWWASATTTTTRTSRPPLLVAYYDVDYVKNPKGTNYWRNRIMKVAQDYAKKLNFAVSNREAFMAELEKYGWDSPPKDKPVVAIRDAQERKYRMEDDFSMDNLRKYLEAYEAGELTPYLKSESVPENNDGPVKVAVAKNFQELVTDSEKDVLIEFYAPWCGHCKKLAPTFEELGTAMKGENVEIVKMDATANDVPPPFEVSGFPTIYYLPKNKKSSPVPYHGGRELEDFIKYLAREATSELKGYDRKGNQKKSEL</sequence>
<dbReference type="InterPro" id="IPR013766">
    <property type="entry name" value="Thioredoxin_domain"/>
</dbReference>
<protein>
    <recommendedName>
        <fullName evidence="4">protein disulfide-isomerase</fullName>
        <ecNumber evidence="4">5.3.4.1</ecNumber>
    </recommendedName>
</protein>
<proteinExistence type="inferred from homology"/>
<dbReference type="SUPFAM" id="SSF52833">
    <property type="entry name" value="Thioredoxin-like"/>
    <property type="match status" value="1"/>
</dbReference>
<keyword evidence="7" id="KW-0256">Endoplasmic reticulum</keyword>
<evidence type="ECO:0000256" key="11">
    <source>
        <dbReference type="RuleBase" id="RU004208"/>
    </source>
</evidence>
<comment type="subcellular location">
    <subcellularLocation>
        <location evidence="2">Endoplasmic reticulum lumen</location>
    </subcellularLocation>
</comment>
<evidence type="ECO:0000313" key="13">
    <source>
        <dbReference type="EMBL" id="UYV80089.1"/>
    </source>
</evidence>
<evidence type="ECO:0000256" key="3">
    <source>
        <dbReference type="ARBA" id="ARBA00006347"/>
    </source>
</evidence>
<dbReference type="InterPro" id="IPR036249">
    <property type="entry name" value="Thioredoxin-like_sf"/>
</dbReference>
<keyword evidence="14" id="KW-1185">Reference proteome</keyword>
<gene>
    <name evidence="13" type="ORF">LAZ67_18001649</name>
</gene>
<dbReference type="CDD" id="cd02995">
    <property type="entry name" value="PDI_a_PDI_a'_C"/>
    <property type="match status" value="1"/>
</dbReference>
<dbReference type="Gene3D" id="3.40.30.10">
    <property type="entry name" value="Glutaredoxin"/>
    <property type="match status" value="2"/>
</dbReference>
<keyword evidence="9" id="KW-0413">Isomerase</keyword>
<dbReference type="CDD" id="cd03073">
    <property type="entry name" value="PDI_b'_ERp72_ERp57"/>
    <property type="match status" value="1"/>
</dbReference>
<keyword evidence="10" id="KW-0676">Redox-active center</keyword>
<organism evidence="13 14">
    <name type="scientific">Cordylochernes scorpioides</name>
    <dbReference type="NCBI Taxonomy" id="51811"/>
    <lineage>
        <taxon>Eukaryota</taxon>
        <taxon>Metazoa</taxon>
        <taxon>Ecdysozoa</taxon>
        <taxon>Arthropoda</taxon>
        <taxon>Chelicerata</taxon>
        <taxon>Arachnida</taxon>
        <taxon>Pseudoscorpiones</taxon>
        <taxon>Cheliferoidea</taxon>
        <taxon>Chernetidae</taxon>
        <taxon>Cordylochernes</taxon>
    </lineage>
</organism>
<evidence type="ECO:0000259" key="12">
    <source>
        <dbReference type="PROSITE" id="PS51352"/>
    </source>
</evidence>
<dbReference type="EC" id="5.3.4.1" evidence="4"/>
<keyword evidence="8" id="KW-1015">Disulfide bond</keyword>
<dbReference type="NCBIfam" id="TIGR01126">
    <property type="entry name" value="pdi_dom"/>
    <property type="match status" value="1"/>
</dbReference>
<dbReference type="PANTHER" id="PTHR18929">
    <property type="entry name" value="PROTEIN DISULFIDE ISOMERASE"/>
    <property type="match status" value="1"/>
</dbReference>
<reference evidence="13 14" key="1">
    <citation type="submission" date="2022-01" db="EMBL/GenBank/DDBJ databases">
        <title>A chromosomal length assembly of Cordylochernes scorpioides.</title>
        <authorList>
            <person name="Zeh D."/>
            <person name="Zeh J."/>
        </authorList>
    </citation>
    <scope>NUCLEOTIDE SEQUENCE [LARGE SCALE GENOMIC DNA]</scope>
    <source>
        <strain evidence="13">IN4F17</strain>
        <tissue evidence="13">Whole Body</tissue>
    </source>
</reference>
<name>A0ABY6LHE2_9ARAC</name>
<dbReference type="InterPro" id="IPR017937">
    <property type="entry name" value="Thioredoxin_CS"/>
</dbReference>
<dbReference type="Pfam" id="PF13848">
    <property type="entry name" value="Thioredoxin_6"/>
    <property type="match status" value="1"/>
</dbReference>
<keyword evidence="6" id="KW-0677">Repeat</keyword>